<comment type="similarity">
    <text evidence="6">Belongs to the UPF0758 family.</text>
</comment>
<evidence type="ECO:0000259" key="7">
    <source>
        <dbReference type="PROSITE" id="PS50249"/>
    </source>
</evidence>
<dbReference type="GO" id="GO:0006508">
    <property type="term" value="P:proteolysis"/>
    <property type="evidence" value="ECO:0007669"/>
    <property type="project" value="UniProtKB-KW"/>
</dbReference>
<keyword evidence="2" id="KW-0479">Metal-binding</keyword>
<dbReference type="RefSeq" id="WP_007418898.1">
    <property type="nucleotide sequence ID" value="NZ_ABOX02000088.1"/>
</dbReference>
<dbReference type="AlphaFoldDB" id="B9XSW5"/>
<dbReference type="Pfam" id="PF04002">
    <property type="entry name" value="RadC"/>
    <property type="match status" value="1"/>
</dbReference>
<dbReference type="SUPFAM" id="SSF102712">
    <property type="entry name" value="JAB1/MPN domain"/>
    <property type="match status" value="1"/>
</dbReference>
<gene>
    <name evidence="8" type="ORF">Cflav_PD0109</name>
</gene>
<dbReference type="GO" id="GO:0008237">
    <property type="term" value="F:metallopeptidase activity"/>
    <property type="evidence" value="ECO:0007669"/>
    <property type="project" value="UniProtKB-KW"/>
</dbReference>
<accession>B9XSW5</accession>
<evidence type="ECO:0000256" key="6">
    <source>
        <dbReference type="RuleBase" id="RU003797"/>
    </source>
</evidence>
<dbReference type="PANTHER" id="PTHR30471:SF3">
    <property type="entry name" value="UPF0758 PROTEIN YEES-RELATED"/>
    <property type="match status" value="1"/>
</dbReference>
<keyword evidence="1" id="KW-0645">Protease</keyword>
<protein>
    <submittedName>
        <fullName evidence="8">DNA repair protein RadC</fullName>
    </submittedName>
</protein>
<dbReference type="NCBIfam" id="TIGR00608">
    <property type="entry name" value="radc"/>
    <property type="match status" value="1"/>
</dbReference>
<comment type="caution">
    <text evidence="8">The sequence shown here is derived from an EMBL/GenBank/DDBJ whole genome shotgun (WGS) entry which is preliminary data.</text>
</comment>
<dbReference type="InterPro" id="IPR025657">
    <property type="entry name" value="RadC_JAB"/>
</dbReference>
<dbReference type="EMBL" id="ABOX02000088">
    <property type="protein sequence ID" value="EEF57074.1"/>
    <property type="molecule type" value="Genomic_DNA"/>
</dbReference>
<dbReference type="InterPro" id="IPR046778">
    <property type="entry name" value="UPF0758_N"/>
</dbReference>
<evidence type="ECO:0000256" key="1">
    <source>
        <dbReference type="ARBA" id="ARBA00022670"/>
    </source>
</evidence>
<dbReference type="NCBIfam" id="NF000642">
    <property type="entry name" value="PRK00024.1"/>
    <property type="match status" value="1"/>
</dbReference>
<dbReference type="InterPro" id="IPR010994">
    <property type="entry name" value="RuvA_2-like"/>
</dbReference>
<dbReference type="PROSITE" id="PS01302">
    <property type="entry name" value="UPF0758"/>
    <property type="match status" value="1"/>
</dbReference>
<keyword evidence="5" id="KW-0482">Metalloprotease</keyword>
<keyword evidence="9" id="KW-1185">Reference proteome</keyword>
<dbReference type="InterPro" id="IPR001405">
    <property type="entry name" value="UPF0758"/>
</dbReference>
<dbReference type="Gene3D" id="3.40.140.10">
    <property type="entry name" value="Cytidine Deaminase, domain 2"/>
    <property type="match status" value="1"/>
</dbReference>
<reference evidence="8 9" key="1">
    <citation type="journal article" date="2011" name="J. Bacteriol.">
        <title>Genome sequence of 'Pedosphaera parvula' Ellin514, an aerobic Verrucomicrobial isolate from pasture soil.</title>
        <authorList>
            <person name="Kant R."/>
            <person name="van Passel M.W."/>
            <person name="Sangwan P."/>
            <person name="Palva A."/>
            <person name="Lucas S."/>
            <person name="Copeland A."/>
            <person name="Lapidus A."/>
            <person name="Glavina Del Rio T."/>
            <person name="Dalin E."/>
            <person name="Tice H."/>
            <person name="Bruce D."/>
            <person name="Goodwin L."/>
            <person name="Pitluck S."/>
            <person name="Chertkov O."/>
            <person name="Larimer F.W."/>
            <person name="Land M.L."/>
            <person name="Hauser L."/>
            <person name="Brettin T.S."/>
            <person name="Detter J.C."/>
            <person name="Han S."/>
            <person name="de Vos W.M."/>
            <person name="Janssen P.H."/>
            <person name="Smidt H."/>
        </authorList>
    </citation>
    <scope>NUCLEOTIDE SEQUENCE [LARGE SCALE GENOMIC DNA]</scope>
    <source>
        <strain evidence="8 9">Ellin514</strain>
    </source>
</reference>
<evidence type="ECO:0000256" key="3">
    <source>
        <dbReference type="ARBA" id="ARBA00022801"/>
    </source>
</evidence>
<dbReference type="Gene3D" id="1.10.150.20">
    <property type="entry name" value="5' to 3' exonuclease, C-terminal subdomain"/>
    <property type="match status" value="1"/>
</dbReference>
<dbReference type="Pfam" id="PF20582">
    <property type="entry name" value="UPF0758_N"/>
    <property type="match status" value="1"/>
</dbReference>
<dbReference type="Proteomes" id="UP000003688">
    <property type="component" value="Unassembled WGS sequence"/>
</dbReference>
<sequence length="244" mass="27249">MNEPSRINEQNVGLRIKDLPDAERPRERLVQHGADVLKNSELIAILLRTGLKGVSAITVAEQLLHRFGTLDTLSRATLADLCKVKGIGRDKAIALKSAFTLARRMAAELKPEGTVLDNPEAIADLLREENRSYEVENFQVVLLNTRRKLIRVENITQGTLDTLLIHPREVFKSAISANASAIVLAHNHPSGDPTPSEADIKVTRDLIRAGQLLKIEILDHIILGRRTNERPKDYASLRELGYFY</sequence>
<name>B9XSW5_PEDPL</name>
<dbReference type="InterPro" id="IPR037518">
    <property type="entry name" value="MPN"/>
</dbReference>
<organism evidence="8 9">
    <name type="scientific">Pedosphaera parvula (strain Ellin514)</name>
    <dbReference type="NCBI Taxonomy" id="320771"/>
    <lineage>
        <taxon>Bacteria</taxon>
        <taxon>Pseudomonadati</taxon>
        <taxon>Verrucomicrobiota</taxon>
        <taxon>Pedosphaerae</taxon>
        <taxon>Pedosphaerales</taxon>
        <taxon>Pedosphaeraceae</taxon>
        <taxon>Pedosphaera</taxon>
    </lineage>
</organism>
<keyword evidence="4" id="KW-0862">Zinc</keyword>
<keyword evidence="3" id="KW-0378">Hydrolase</keyword>
<dbReference type="STRING" id="320771.Cflav_PD0109"/>
<dbReference type="InterPro" id="IPR020891">
    <property type="entry name" value="UPF0758_CS"/>
</dbReference>
<feature type="domain" description="MPN" evidence="7">
    <location>
        <begin position="115"/>
        <end position="243"/>
    </location>
</feature>
<dbReference type="SUPFAM" id="SSF47781">
    <property type="entry name" value="RuvA domain 2-like"/>
    <property type="match status" value="1"/>
</dbReference>
<evidence type="ECO:0000256" key="4">
    <source>
        <dbReference type="ARBA" id="ARBA00022833"/>
    </source>
</evidence>
<evidence type="ECO:0000313" key="9">
    <source>
        <dbReference type="Proteomes" id="UP000003688"/>
    </source>
</evidence>
<dbReference type="PROSITE" id="PS50249">
    <property type="entry name" value="MPN"/>
    <property type="match status" value="1"/>
</dbReference>
<proteinExistence type="inferred from homology"/>
<dbReference type="GO" id="GO:0046872">
    <property type="term" value="F:metal ion binding"/>
    <property type="evidence" value="ECO:0007669"/>
    <property type="project" value="UniProtKB-KW"/>
</dbReference>
<evidence type="ECO:0000256" key="2">
    <source>
        <dbReference type="ARBA" id="ARBA00022723"/>
    </source>
</evidence>
<dbReference type="CDD" id="cd08071">
    <property type="entry name" value="MPN_DUF2466"/>
    <property type="match status" value="1"/>
</dbReference>
<dbReference type="PANTHER" id="PTHR30471">
    <property type="entry name" value="DNA REPAIR PROTEIN RADC"/>
    <property type="match status" value="1"/>
</dbReference>
<evidence type="ECO:0000256" key="5">
    <source>
        <dbReference type="ARBA" id="ARBA00023049"/>
    </source>
</evidence>
<evidence type="ECO:0000313" key="8">
    <source>
        <dbReference type="EMBL" id="EEF57074.1"/>
    </source>
</evidence>